<dbReference type="Gene3D" id="2.60.40.4070">
    <property type="match status" value="7"/>
</dbReference>
<dbReference type="InterPro" id="IPR036737">
    <property type="entry name" value="OmpA-like_sf"/>
</dbReference>
<dbReference type="InterPro" id="IPR025965">
    <property type="entry name" value="FlgD/Vpr_Ig-like"/>
</dbReference>
<gene>
    <name evidence="4" type="ORF">SAMN02745152_00404</name>
</gene>
<dbReference type="InterPro" id="IPR006665">
    <property type="entry name" value="OmpA-like"/>
</dbReference>
<dbReference type="GeneID" id="303366674"/>
<protein>
    <submittedName>
        <fullName evidence="4">FlgD Ig-like domain-containing protein</fullName>
    </submittedName>
</protein>
<feature type="chain" id="PRO_5011961813" evidence="2">
    <location>
        <begin position="21"/>
        <end position="1038"/>
    </location>
</feature>
<dbReference type="PANTHER" id="PTHR30329:SF21">
    <property type="entry name" value="LIPOPROTEIN YIAD-RELATED"/>
    <property type="match status" value="1"/>
</dbReference>
<dbReference type="AlphaFoldDB" id="A0A1T4L6P5"/>
<dbReference type="Pfam" id="PF13860">
    <property type="entry name" value="FlgD_ig"/>
    <property type="match status" value="2"/>
</dbReference>
<feature type="signal peptide" evidence="2">
    <location>
        <begin position="1"/>
        <end position="20"/>
    </location>
</feature>
<evidence type="ECO:0000259" key="3">
    <source>
        <dbReference type="PROSITE" id="PS51123"/>
    </source>
</evidence>
<dbReference type="Gene3D" id="3.30.1330.60">
    <property type="entry name" value="OmpA-like domain"/>
    <property type="match status" value="1"/>
</dbReference>
<dbReference type="EMBL" id="FUXC01000002">
    <property type="protein sequence ID" value="SJZ50386.1"/>
    <property type="molecule type" value="Genomic_DNA"/>
</dbReference>
<evidence type="ECO:0000313" key="4">
    <source>
        <dbReference type="EMBL" id="SJZ50386.1"/>
    </source>
</evidence>
<name>A0A1T4L6P5_9SPIR</name>
<dbReference type="PANTHER" id="PTHR30329">
    <property type="entry name" value="STATOR ELEMENT OF FLAGELLAR MOTOR COMPLEX"/>
    <property type="match status" value="1"/>
</dbReference>
<keyword evidence="2" id="KW-0732">Signal</keyword>
<dbReference type="CDD" id="cd07185">
    <property type="entry name" value="OmpA_C-like"/>
    <property type="match status" value="1"/>
</dbReference>
<keyword evidence="5" id="KW-1185">Reference proteome</keyword>
<feature type="domain" description="OmpA-like" evidence="3">
    <location>
        <begin position="897"/>
        <end position="1038"/>
    </location>
</feature>
<dbReference type="GO" id="GO:0016020">
    <property type="term" value="C:membrane"/>
    <property type="evidence" value="ECO:0007669"/>
    <property type="project" value="UniProtKB-UniRule"/>
</dbReference>
<dbReference type="OrthoDB" id="337472at2"/>
<keyword evidence="1" id="KW-0472">Membrane</keyword>
<dbReference type="STRING" id="225004.SAMN02745152_00404"/>
<evidence type="ECO:0000313" key="5">
    <source>
        <dbReference type="Proteomes" id="UP000190395"/>
    </source>
</evidence>
<accession>A0A1T4L6P5</accession>
<dbReference type="PROSITE" id="PS51123">
    <property type="entry name" value="OMPA_2"/>
    <property type="match status" value="1"/>
</dbReference>
<proteinExistence type="predicted"/>
<organism evidence="4 5">
    <name type="scientific">Treponema berlinense</name>
    <dbReference type="NCBI Taxonomy" id="225004"/>
    <lineage>
        <taxon>Bacteria</taxon>
        <taxon>Pseudomonadati</taxon>
        <taxon>Spirochaetota</taxon>
        <taxon>Spirochaetia</taxon>
        <taxon>Spirochaetales</taxon>
        <taxon>Treponemataceae</taxon>
        <taxon>Treponema</taxon>
    </lineage>
</organism>
<dbReference type="SUPFAM" id="SSF103088">
    <property type="entry name" value="OmpA-like"/>
    <property type="match status" value="1"/>
</dbReference>
<evidence type="ECO:0000256" key="1">
    <source>
        <dbReference type="PROSITE-ProRule" id="PRU00473"/>
    </source>
</evidence>
<dbReference type="RefSeq" id="WP_078930167.1">
    <property type="nucleotide sequence ID" value="NZ_FUXC01000002.1"/>
</dbReference>
<dbReference type="Pfam" id="PF00691">
    <property type="entry name" value="OmpA"/>
    <property type="match status" value="1"/>
</dbReference>
<dbReference type="InterPro" id="IPR050330">
    <property type="entry name" value="Bact_OuterMem_StrucFunc"/>
</dbReference>
<reference evidence="4 5" key="1">
    <citation type="submission" date="2017-02" db="EMBL/GenBank/DDBJ databases">
        <authorList>
            <person name="Peterson S.W."/>
        </authorList>
    </citation>
    <scope>NUCLEOTIDE SEQUENCE [LARGE SCALE GENOMIC DNA]</scope>
    <source>
        <strain evidence="4 5">ATCC BAA-909</strain>
    </source>
</reference>
<dbReference type="Proteomes" id="UP000190395">
    <property type="component" value="Unassembled WGS sequence"/>
</dbReference>
<evidence type="ECO:0000256" key="2">
    <source>
        <dbReference type="SAM" id="SignalP"/>
    </source>
</evidence>
<sequence length="1038" mass="113351">MNKKYFFAALALAFSASVFAEKGPVYISPNNDGVQDVLEVPLQIKEKRYVTEWSFTVKNEKGEVVRTIGNKEKRPEKLGLKKFFKQLVAPKTGVTIPETVVWNGVMDNGETAPDGTYYYSFSATDDNQNTASTREFVVIVDNTAPEIDLVQPSQDAKIFGEGAKSVLTIKQSGSLEDLWTGTFYDSVGVPVRVFKWTESEPLKFDWAGTDGNGVFVKDGVYSYRITATDRAGNVSAPAMISNIIYSAEKPAVNITLSGNRYFSPNGDGVNDAVLFNVKIPAPNQAKTGNKLVEWKVAIEDKNGNAIRTYSGTDNPPENIEFDGKTDSEQVAPEGTYYAKVTAKYLNGFEPDPLKSPVFTLDNTAPTATVTIKNSTFSPDGDGNLDLLEIAQATVSNSLSPVSDWTGTIFDLEGNVVKKFEFGSYLPEKLNWDGLDSKNILSKDGNYKYVLTANDAAGNSTKIESPHFALDTSKTELILTVSPAAFNPASASVKFVPVVKSGEVEHYSLEIHGENGELVWAQNAQKSLPSEIKWNGLASNGSRCADGSYSAKLSVKSKNGSEASASSQPFTIDSIAPSIEISVPYTVFSPDGDGNRDVVPVTVNSSYEEKWTAKIVDSKATVVKSYEWKGKVPNFEWDGTDDSGNKVVDGLYKIVFASVDSAENRADAEIAGLKVDKRETKAYVTADLEYFAPNGDGIADIQKFTVRTSVADGISEWKFAITSAEGKVVRQWTNEQSKDLPAVINWDGTDADGKVVEGVFTGNLSISYEKGNIVNAVSSAFICTVTPPQLSVKTAPRYFSPDNDGEDDDLYIQLKGNSTVPLKNWSFVVKDPENGKIFWSVNGKSTITERLVWDGRGNNGELVQSAMDYPYVFTATDTLGMTSTVEGKISVDVLVIRVGDVLKMAVPSIIFRSDAADFKTEDELKGGITLAQKTNNERVLKRIAEILNKFKNYTVTIEGHANNVSGTEAEETQDTVQYGKALKPLSQERAEFVKEQLKKNGVDSARLTAVGRGGSQPVVARSDKDNWWKNRRVEFILNK</sequence>